<comment type="caution">
    <text evidence="5">The sequence shown here is derived from an EMBL/GenBank/DDBJ whole genome shotgun (WGS) entry which is preliminary data.</text>
</comment>
<dbReference type="EMBL" id="JAFBBZ010000001">
    <property type="protein sequence ID" value="MBM7509161.1"/>
    <property type="molecule type" value="Genomic_DNA"/>
</dbReference>
<proteinExistence type="inferred from homology"/>
<sequence>MRRLVHAPAPAAVLTALLAAVLGLSASGCSGGDAPGPGSPAASGPAAGAPAAVAVTTVSEVSADEPLRVGVVVTLRSEPGQGQDLVGAAEGATVAAYRLGLGGGRVELEVVDDQGTAEGAGAAVEQLLDAEVAGIVAATRGDHLDAAVEAATAAGTAVLLPYDRDGELPAGAFATGPAAADVDRVLLEAMAGDGLSRPFVLTADDVEVDVGSADAATIGADVDDVAARVAAAHDAGRVDSVVVAAAASTQARMVAALQGVAPAVPVVLSPEALSPAFAAGLDEAAGTTAGAYLSAGTDAGDATSLAQGARAEAVSAFFAALRLAAGDDASTDLFGDAAFAEVAADADTASHDAVLSIAAAARAAGSVETADVLSALSGLQAGPAEGLAGPGLDFGGERALPAADVVALRATGQDPGARPVAAGAGPRLYWFADDTTG</sequence>
<dbReference type="Proteomes" id="UP000732378">
    <property type="component" value="Unassembled WGS sequence"/>
</dbReference>
<name>A0ABS2MD92_9ACTN</name>
<dbReference type="InterPro" id="IPR028082">
    <property type="entry name" value="Peripla_BP_I"/>
</dbReference>
<accession>A0ABS2MD92</accession>
<evidence type="ECO:0000259" key="4">
    <source>
        <dbReference type="Pfam" id="PF13458"/>
    </source>
</evidence>
<keyword evidence="6" id="KW-1185">Reference proteome</keyword>
<evidence type="ECO:0000256" key="1">
    <source>
        <dbReference type="ARBA" id="ARBA00010062"/>
    </source>
</evidence>
<dbReference type="InterPro" id="IPR028081">
    <property type="entry name" value="Leu-bd"/>
</dbReference>
<feature type="signal peptide" evidence="3">
    <location>
        <begin position="1"/>
        <end position="26"/>
    </location>
</feature>
<dbReference type="PROSITE" id="PS51257">
    <property type="entry name" value="PROKAR_LIPOPROTEIN"/>
    <property type="match status" value="1"/>
</dbReference>
<gene>
    <name evidence="5" type="ORF">JOE61_002975</name>
</gene>
<evidence type="ECO:0000256" key="3">
    <source>
        <dbReference type="SAM" id="SignalP"/>
    </source>
</evidence>
<reference evidence="5 6" key="1">
    <citation type="submission" date="2021-01" db="EMBL/GenBank/DDBJ databases">
        <title>Sequencing the genomes of 1000 actinobacteria strains.</title>
        <authorList>
            <person name="Klenk H.-P."/>
        </authorList>
    </citation>
    <scope>NUCLEOTIDE SEQUENCE [LARGE SCALE GENOMIC DNA]</scope>
    <source>
        <strain evidence="5 6">DSM 18239</strain>
    </source>
</reference>
<comment type="similarity">
    <text evidence="1">Belongs to the leucine-binding protein family.</text>
</comment>
<organism evidence="5 6">
    <name type="scientific">Nocardioides salarius</name>
    <dbReference type="NCBI Taxonomy" id="374513"/>
    <lineage>
        <taxon>Bacteria</taxon>
        <taxon>Bacillati</taxon>
        <taxon>Actinomycetota</taxon>
        <taxon>Actinomycetes</taxon>
        <taxon>Propionibacteriales</taxon>
        <taxon>Nocardioidaceae</taxon>
        <taxon>Nocardioides</taxon>
    </lineage>
</organism>
<dbReference type="Pfam" id="PF13458">
    <property type="entry name" value="Peripla_BP_6"/>
    <property type="match status" value="1"/>
</dbReference>
<dbReference type="SUPFAM" id="SSF53822">
    <property type="entry name" value="Periplasmic binding protein-like I"/>
    <property type="match status" value="1"/>
</dbReference>
<protein>
    <recommendedName>
        <fullName evidence="4">Leucine-binding protein domain-containing protein</fullName>
    </recommendedName>
</protein>
<dbReference type="Gene3D" id="3.40.50.2300">
    <property type="match status" value="1"/>
</dbReference>
<feature type="chain" id="PRO_5045283952" description="Leucine-binding protein domain-containing protein" evidence="3">
    <location>
        <begin position="27"/>
        <end position="437"/>
    </location>
</feature>
<keyword evidence="2 3" id="KW-0732">Signal</keyword>
<feature type="domain" description="Leucine-binding protein" evidence="4">
    <location>
        <begin position="66"/>
        <end position="391"/>
    </location>
</feature>
<dbReference type="RefSeq" id="WP_193666957.1">
    <property type="nucleotide sequence ID" value="NZ_JACDTV010000001.1"/>
</dbReference>
<evidence type="ECO:0000256" key="2">
    <source>
        <dbReference type="ARBA" id="ARBA00022729"/>
    </source>
</evidence>
<evidence type="ECO:0000313" key="5">
    <source>
        <dbReference type="EMBL" id="MBM7509161.1"/>
    </source>
</evidence>
<evidence type="ECO:0000313" key="6">
    <source>
        <dbReference type="Proteomes" id="UP000732378"/>
    </source>
</evidence>